<feature type="domain" description="GFO/IDH/MocA-like oxidoreductase" evidence="5">
    <location>
        <begin position="133"/>
        <end position="249"/>
    </location>
</feature>
<keyword evidence="7" id="KW-1185">Reference proteome</keyword>
<dbReference type="InterPro" id="IPR050984">
    <property type="entry name" value="Gfo/Idh/MocA_domain"/>
</dbReference>
<dbReference type="PANTHER" id="PTHR22604:SF105">
    <property type="entry name" value="TRANS-1,2-DIHYDROBENZENE-1,2-DIOL DEHYDROGENASE"/>
    <property type="match status" value="1"/>
</dbReference>
<gene>
    <name evidence="6" type="ORF">H9624_15930</name>
</gene>
<dbReference type="Gene3D" id="3.30.360.10">
    <property type="entry name" value="Dihydrodipicolinate Reductase, domain 2"/>
    <property type="match status" value="1"/>
</dbReference>
<evidence type="ECO:0000313" key="7">
    <source>
        <dbReference type="Proteomes" id="UP000661894"/>
    </source>
</evidence>
<dbReference type="Pfam" id="PF22725">
    <property type="entry name" value="GFO_IDH_MocA_C3"/>
    <property type="match status" value="1"/>
</dbReference>
<dbReference type="RefSeq" id="WP_251840901.1">
    <property type="nucleotide sequence ID" value="NZ_JACSPO010000019.1"/>
</dbReference>
<dbReference type="EMBL" id="JACSPO010000019">
    <property type="protein sequence ID" value="MBD8063807.1"/>
    <property type="molecule type" value="Genomic_DNA"/>
</dbReference>
<evidence type="ECO:0000259" key="4">
    <source>
        <dbReference type="Pfam" id="PF01408"/>
    </source>
</evidence>
<dbReference type="InterPro" id="IPR036291">
    <property type="entry name" value="NAD(P)-bd_dom_sf"/>
</dbReference>
<dbReference type="PANTHER" id="PTHR22604">
    <property type="entry name" value="OXIDOREDUCTASES"/>
    <property type="match status" value="1"/>
</dbReference>
<comment type="caution">
    <text evidence="6">The sequence shown here is derived from an EMBL/GenBank/DDBJ whole genome shotgun (WGS) entry which is preliminary data.</text>
</comment>
<keyword evidence="3" id="KW-0520">NAD</keyword>
<protein>
    <submittedName>
        <fullName evidence="6">Gfo/Idh/MocA family oxidoreductase</fullName>
    </submittedName>
</protein>
<evidence type="ECO:0000256" key="1">
    <source>
        <dbReference type="ARBA" id="ARBA00010928"/>
    </source>
</evidence>
<accession>A0ABR8Z643</accession>
<reference evidence="6 7" key="1">
    <citation type="submission" date="2020-08" db="EMBL/GenBank/DDBJ databases">
        <title>A Genomic Blueprint of the Chicken Gut Microbiome.</title>
        <authorList>
            <person name="Gilroy R."/>
            <person name="Ravi A."/>
            <person name="Getino M."/>
            <person name="Pursley I."/>
            <person name="Horton D.L."/>
            <person name="Alikhan N.-F."/>
            <person name="Baker D."/>
            <person name="Gharbi K."/>
            <person name="Hall N."/>
            <person name="Watson M."/>
            <person name="Adriaenssens E.M."/>
            <person name="Foster-Nyarko E."/>
            <person name="Jarju S."/>
            <person name="Secka A."/>
            <person name="Antonio M."/>
            <person name="Oren A."/>
            <person name="Chaudhuri R."/>
            <person name="La Ragione R.M."/>
            <person name="Hildebrand F."/>
            <person name="Pallen M.J."/>
        </authorList>
    </citation>
    <scope>NUCLEOTIDE SEQUENCE [LARGE SCALE GENOMIC DNA]</scope>
    <source>
        <strain evidence="6 7">Sa1BUA1</strain>
    </source>
</reference>
<dbReference type="Gene3D" id="3.40.50.720">
    <property type="entry name" value="NAD(P)-binding Rossmann-like Domain"/>
    <property type="match status" value="1"/>
</dbReference>
<dbReference type="InterPro" id="IPR055170">
    <property type="entry name" value="GFO_IDH_MocA-like_dom"/>
</dbReference>
<keyword evidence="2" id="KW-0560">Oxidoreductase</keyword>
<evidence type="ECO:0000256" key="2">
    <source>
        <dbReference type="ARBA" id="ARBA00023002"/>
    </source>
</evidence>
<sequence>MVDVVRWGVLGAARIAEKAVIPAIRRAGAGEVVAVSSASGRAQDYTQRLAIARHYGSHEELLADPGIDAVYVPLPNTEHARWTIAAVEAGKHVLCEKPIVQGVAELDAVEAAAQRAGVQVAEAFMYRYHPQLQRVREMLDGGEIGELVTVESSFHFVQARSEPLDIRLRRDLGGGAHNDIGCYPVDLLGWLTGTEPDDLGVVARTEEPGGAATRVSVAARYGRVTANLHCSFDAAFRAEARLIGSAGTIHLPDVFRADQREGRARIVLERDGEETAVVEVEGDQYGTEVARFADRVRTGTPDPEDAALTRRTAVTLERITELAYA</sequence>
<dbReference type="Pfam" id="PF01408">
    <property type="entry name" value="GFO_IDH_MocA"/>
    <property type="match status" value="1"/>
</dbReference>
<evidence type="ECO:0000256" key="3">
    <source>
        <dbReference type="ARBA" id="ARBA00023027"/>
    </source>
</evidence>
<dbReference type="SUPFAM" id="SSF51735">
    <property type="entry name" value="NAD(P)-binding Rossmann-fold domains"/>
    <property type="match status" value="1"/>
</dbReference>
<evidence type="ECO:0000313" key="6">
    <source>
        <dbReference type="EMBL" id="MBD8063807.1"/>
    </source>
</evidence>
<evidence type="ECO:0000259" key="5">
    <source>
        <dbReference type="Pfam" id="PF22725"/>
    </source>
</evidence>
<dbReference type="Proteomes" id="UP000661894">
    <property type="component" value="Unassembled WGS sequence"/>
</dbReference>
<proteinExistence type="inferred from homology"/>
<comment type="similarity">
    <text evidence="1">Belongs to the Gfo/Idh/MocA family.</text>
</comment>
<dbReference type="SUPFAM" id="SSF55347">
    <property type="entry name" value="Glyceraldehyde-3-phosphate dehydrogenase-like, C-terminal domain"/>
    <property type="match status" value="1"/>
</dbReference>
<organism evidence="6 7">
    <name type="scientific">Oceanitalea stevensii</name>
    <dbReference type="NCBI Taxonomy" id="2763072"/>
    <lineage>
        <taxon>Bacteria</taxon>
        <taxon>Bacillati</taxon>
        <taxon>Actinomycetota</taxon>
        <taxon>Actinomycetes</taxon>
        <taxon>Micrococcales</taxon>
        <taxon>Bogoriellaceae</taxon>
        <taxon>Georgenia</taxon>
    </lineage>
</organism>
<name>A0ABR8Z643_9MICO</name>
<dbReference type="InterPro" id="IPR000683">
    <property type="entry name" value="Gfo/Idh/MocA-like_OxRdtase_N"/>
</dbReference>
<feature type="domain" description="Gfo/Idh/MocA-like oxidoreductase N-terminal" evidence="4">
    <location>
        <begin position="5"/>
        <end position="122"/>
    </location>
</feature>